<proteinExistence type="predicted"/>
<keyword evidence="1" id="KW-0472">Membrane</keyword>
<dbReference type="AlphaFoldDB" id="A0A839ZZQ4"/>
<reference evidence="2 3" key="1">
    <citation type="submission" date="2020-08" db="EMBL/GenBank/DDBJ databases">
        <title>Genomic Encyclopedia of Type Strains, Phase IV (KMG-IV): sequencing the most valuable type-strain genomes for metagenomic binning, comparative biology and taxonomic classification.</title>
        <authorList>
            <person name="Goeker M."/>
        </authorList>
    </citation>
    <scope>NUCLEOTIDE SEQUENCE [LARGE SCALE GENOMIC DNA]</scope>
    <source>
        <strain evidence="2 3">DSM 21793</strain>
    </source>
</reference>
<organism evidence="2 3">
    <name type="scientific">Phenylobacterium haematophilum</name>
    <dbReference type="NCBI Taxonomy" id="98513"/>
    <lineage>
        <taxon>Bacteria</taxon>
        <taxon>Pseudomonadati</taxon>
        <taxon>Pseudomonadota</taxon>
        <taxon>Alphaproteobacteria</taxon>
        <taxon>Caulobacterales</taxon>
        <taxon>Caulobacteraceae</taxon>
        <taxon>Phenylobacterium</taxon>
    </lineage>
</organism>
<evidence type="ECO:0000256" key="1">
    <source>
        <dbReference type="SAM" id="Phobius"/>
    </source>
</evidence>
<dbReference type="RefSeq" id="WP_183772807.1">
    <property type="nucleotide sequence ID" value="NZ_JACIDK010000003.1"/>
</dbReference>
<dbReference type="Proteomes" id="UP000530564">
    <property type="component" value="Unassembled WGS sequence"/>
</dbReference>
<accession>A0A839ZZQ4</accession>
<keyword evidence="1" id="KW-0812">Transmembrane</keyword>
<dbReference type="Pfam" id="PF09608">
    <property type="entry name" value="Alph_Pro_TM"/>
    <property type="match status" value="1"/>
</dbReference>
<evidence type="ECO:0000313" key="3">
    <source>
        <dbReference type="Proteomes" id="UP000530564"/>
    </source>
</evidence>
<comment type="caution">
    <text evidence="2">The sequence shown here is derived from an EMBL/GenBank/DDBJ whole genome shotgun (WGS) entry which is preliminary data.</text>
</comment>
<dbReference type="EMBL" id="JACIDK010000003">
    <property type="protein sequence ID" value="MBB3891628.1"/>
    <property type="molecule type" value="Genomic_DNA"/>
</dbReference>
<keyword evidence="3" id="KW-1185">Reference proteome</keyword>
<protein>
    <submittedName>
        <fullName evidence="2">Uncharacterized protein (TIGR02186 family)</fullName>
    </submittedName>
</protein>
<dbReference type="InterPro" id="IPR019088">
    <property type="entry name" value="CHP02186-rel_TM"/>
</dbReference>
<gene>
    <name evidence="2" type="ORF">GGQ61_002356</name>
</gene>
<name>A0A839ZZQ4_9CAUL</name>
<keyword evidence="1" id="KW-1133">Transmembrane helix</keyword>
<evidence type="ECO:0000313" key="2">
    <source>
        <dbReference type="EMBL" id="MBB3891628.1"/>
    </source>
</evidence>
<sequence length="256" mass="27553">MALDAGPPPTPPPAAVSAALTTTNVRVTSSFRGARIVLYGAVLDPTQKPSDVVVIVRGPEAPVRMARKTRIAGVWVNSRPVVFEGAPGFYMAASTRPLDQIANFSTLRRLGAGIDHLRINAPMEQRTETRYGVRDVVVSGLGADYLDWRRAVVRLKEASGLYAADSRGVNFVDKGLFKAEIDLPTGAPIGVYSADIYLFQDGQPVSSRTRGLTVEKAGVERALYLFAHQRPWSYGLASVAIALAAGWAASVAFRRN</sequence>
<feature type="transmembrane region" description="Helical" evidence="1">
    <location>
        <begin position="232"/>
        <end position="253"/>
    </location>
</feature>